<feature type="transmembrane region" description="Helical" evidence="7">
    <location>
        <begin position="467"/>
        <end position="491"/>
    </location>
</feature>
<feature type="compositionally biased region" description="Low complexity" evidence="6">
    <location>
        <begin position="668"/>
        <end position="684"/>
    </location>
</feature>
<evidence type="ECO:0000256" key="1">
    <source>
        <dbReference type="ARBA" id="ARBA00004141"/>
    </source>
</evidence>
<feature type="transmembrane region" description="Helical" evidence="7">
    <location>
        <begin position="31"/>
        <end position="53"/>
    </location>
</feature>
<feature type="transmembrane region" description="Helical" evidence="7">
    <location>
        <begin position="412"/>
        <end position="436"/>
    </location>
</feature>
<keyword evidence="9" id="KW-1185">Reference proteome</keyword>
<proteinExistence type="inferred from homology"/>
<comment type="similarity">
    <text evidence="2">Belongs to the LIMR family.</text>
</comment>
<comment type="subcellular location">
    <subcellularLocation>
        <location evidence="1">Membrane</location>
        <topology evidence="1">Multi-pass membrane protein</topology>
    </subcellularLocation>
</comment>
<dbReference type="PANTHER" id="PTHR21355">
    <property type="entry name" value="G-PROTEIN COUPLED RECEPTOR-ASSOCIATED PROTEIN LMBRD2"/>
    <property type="match status" value="1"/>
</dbReference>
<feature type="transmembrane region" description="Helical" evidence="7">
    <location>
        <begin position="329"/>
        <end position="350"/>
    </location>
</feature>
<dbReference type="Pfam" id="PF04791">
    <property type="entry name" value="LMBR1"/>
    <property type="match status" value="1"/>
</dbReference>
<evidence type="ECO:0000256" key="2">
    <source>
        <dbReference type="ARBA" id="ARBA00010487"/>
    </source>
</evidence>
<evidence type="ECO:0000256" key="6">
    <source>
        <dbReference type="SAM" id="MobiDB-lite"/>
    </source>
</evidence>
<feature type="region of interest" description="Disordered" evidence="6">
    <location>
        <begin position="643"/>
        <end position="693"/>
    </location>
</feature>
<evidence type="ECO:0000256" key="7">
    <source>
        <dbReference type="SAM" id="Phobius"/>
    </source>
</evidence>
<evidence type="ECO:0000256" key="5">
    <source>
        <dbReference type="ARBA" id="ARBA00023136"/>
    </source>
</evidence>
<organism evidence="8 9">
    <name type="scientific">Chlorella ohadii</name>
    <dbReference type="NCBI Taxonomy" id="2649997"/>
    <lineage>
        <taxon>Eukaryota</taxon>
        <taxon>Viridiplantae</taxon>
        <taxon>Chlorophyta</taxon>
        <taxon>core chlorophytes</taxon>
        <taxon>Trebouxiophyceae</taxon>
        <taxon>Chlorellales</taxon>
        <taxon>Chlorellaceae</taxon>
        <taxon>Chlorella clade</taxon>
        <taxon>Chlorella</taxon>
    </lineage>
</organism>
<keyword evidence="4 7" id="KW-1133">Transmembrane helix</keyword>
<gene>
    <name evidence="8" type="ORF">COHA_000476</name>
</gene>
<dbReference type="AlphaFoldDB" id="A0AAD5H9G9"/>
<name>A0AAD5H9G9_9CHLO</name>
<feature type="transmembrane region" description="Helical" evidence="7">
    <location>
        <begin position="140"/>
        <end position="167"/>
    </location>
</feature>
<feature type="transmembrane region" description="Helical" evidence="7">
    <location>
        <begin position="73"/>
        <end position="92"/>
    </location>
</feature>
<accession>A0AAD5H9G9</accession>
<dbReference type="Proteomes" id="UP001205105">
    <property type="component" value="Unassembled WGS sequence"/>
</dbReference>
<dbReference type="EMBL" id="JADXDR010000011">
    <property type="protein sequence ID" value="KAI7845930.1"/>
    <property type="molecule type" value="Genomic_DNA"/>
</dbReference>
<comment type="caution">
    <text evidence="8">The sequence shown here is derived from an EMBL/GenBank/DDBJ whole genome shotgun (WGS) entry which is preliminary data.</text>
</comment>
<feature type="transmembrane region" description="Helical" evidence="7">
    <location>
        <begin position="6"/>
        <end position="24"/>
    </location>
</feature>
<protein>
    <recommendedName>
        <fullName evidence="10">LMBR1-like membrane protein</fullName>
    </recommendedName>
</protein>
<evidence type="ECO:0000256" key="3">
    <source>
        <dbReference type="ARBA" id="ARBA00022692"/>
    </source>
</evidence>
<evidence type="ECO:0000313" key="8">
    <source>
        <dbReference type="EMBL" id="KAI7845930.1"/>
    </source>
</evidence>
<dbReference type="InterPro" id="IPR051584">
    <property type="entry name" value="GPCR-associated_LMBR1"/>
</dbReference>
<dbReference type="InterPro" id="IPR006876">
    <property type="entry name" value="LMBR1-like_membr_prot"/>
</dbReference>
<feature type="transmembrane region" description="Helical" evidence="7">
    <location>
        <begin position="112"/>
        <end position="134"/>
    </location>
</feature>
<keyword evidence="3 7" id="KW-0812">Transmembrane</keyword>
<evidence type="ECO:0000313" key="9">
    <source>
        <dbReference type="Proteomes" id="UP001205105"/>
    </source>
</evidence>
<feature type="transmembrane region" description="Helical" evidence="7">
    <location>
        <begin position="370"/>
        <end position="391"/>
    </location>
</feature>
<keyword evidence="5 7" id="KW-0472">Membrane</keyword>
<evidence type="ECO:0000256" key="4">
    <source>
        <dbReference type="ARBA" id="ARBA00022989"/>
    </source>
</evidence>
<feature type="region of interest" description="Disordered" evidence="6">
    <location>
        <begin position="705"/>
        <end position="730"/>
    </location>
</feature>
<reference evidence="8" key="1">
    <citation type="submission" date="2020-11" db="EMBL/GenBank/DDBJ databases">
        <title>Chlorella ohadii genome sequencing and assembly.</title>
        <authorList>
            <person name="Murik O."/>
            <person name="Treves H."/>
            <person name="Kedem I."/>
            <person name="Shotland Y."/>
            <person name="Kaplan A."/>
        </authorList>
    </citation>
    <scope>NUCLEOTIDE SEQUENCE</scope>
    <source>
        <strain evidence="8">1</strain>
    </source>
</reference>
<dbReference type="GO" id="GO:0016020">
    <property type="term" value="C:membrane"/>
    <property type="evidence" value="ECO:0007669"/>
    <property type="project" value="UniProtKB-SubCell"/>
</dbReference>
<dbReference type="PANTHER" id="PTHR21355:SF0">
    <property type="entry name" value="G-PROTEIN COUPLED RECEPTOR-ASSOCIATED PROTEIN LMBRD2"/>
    <property type="match status" value="1"/>
</dbReference>
<evidence type="ECO:0008006" key="10">
    <source>
        <dbReference type="Google" id="ProtNLM"/>
    </source>
</evidence>
<sequence>MPSFFYAFALPLVACATGWALFFLPSKSTGWLIRLDVGLAWFAALATLILVPADVASALAGEPPGGLAVWWRAAYWSSFAVMVLVLPVHMEFARSGEFSVKDRLLAAARTNLMYYAVLLAVATAGLVLLLVTGHLRPANVLGFCIAFSNAYGLVAAIFLLGFGLVAVPKQLWLSADLHGEQRRVCHQAGLQAERAMSAYRRLSVAVLTARRASVLFAAHDPLRPLMDAVLDLANSVGSSFTPDAGARVPDESDLDVFDRHDLARLRAEVKAALQDWEREQALYVETAVSHLRLEATVARADAGLPHGAPLAVRLEWLWQCHMHFWAFRLLAAAAALCSLAIVVAEATIAGVLPNLSVVSAALRSTSGSPFATELLCFLFLAYPCACAYYALYRLGRFAFYRMVPRHTDSYSLCYSALLMCRFAAPLAFNFMAAIAMPEARGQQHTPDVTDTVFYAEIGQLMMRQPLIGWQFTTFAPILLVPYILLLASGVFGHVTRLFKRGESLEFEDDWQLDSHAALGRRLLRLESDNVRQGLPPGMALEAAAAPSAGGSAGDLAGSGGASSGLLGTLRGAAAAAAAEEAAERQQGRGGWLARLLPGRGSAGGNGGEAAEGLRALVEAARSRLSRLVAPSAAVDSYRAGYANLPASPGTSPPTGRGLPSAGRPPRPGGASTSGGDLLSSSPGLQPGGGGLKAARAAYLARGSGRGVGVASAGGVRRGSVDVESPGSASS</sequence>